<accession>A0A7X0PJV7</accession>
<name>A0A7X0PJV7_9BURK</name>
<keyword evidence="3" id="KW-1185">Reference proteome</keyword>
<dbReference type="AlphaFoldDB" id="A0A7X0PJV7"/>
<dbReference type="RefSeq" id="WP_184864030.1">
    <property type="nucleotide sequence ID" value="NZ_JACHLK010000017.1"/>
</dbReference>
<dbReference type="Proteomes" id="UP000575083">
    <property type="component" value="Unassembled WGS sequence"/>
</dbReference>
<organism evidence="2 3">
    <name type="scientific">Acidovorax soli</name>
    <dbReference type="NCBI Taxonomy" id="592050"/>
    <lineage>
        <taxon>Bacteria</taxon>
        <taxon>Pseudomonadati</taxon>
        <taxon>Pseudomonadota</taxon>
        <taxon>Betaproteobacteria</taxon>
        <taxon>Burkholderiales</taxon>
        <taxon>Comamonadaceae</taxon>
        <taxon>Acidovorax</taxon>
    </lineage>
</organism>
<sequence length="90" mass="9632">MHDLEHDTVVRSLCGGAQLRRVAPVQEWRVEPELGTDRLVLSLTTGAGGVCSFLVDSVDALDIAEVLNRRTQPSVPRPLPAGSPSSPVEC</sequence>
<reference evidence="2 3" key="1">
    <citation type="submission" date="2020-08" db="EMBL/GenBank/DDBJ databases">
        <title>Functional genomics of gut bacteria from endangered species of beetles.</title>
        <authorList>
            <person name="Carlos-Shanley C."/>
        </authorList>
    </citation>
    <scope>NUCLEOTIDE SEQUENCE [LARGE SCALE GENOMIC DNA]</scope>
    <source>
        <strain evidence="2 3">S00198</strain>
    </source>
</reference>
<comment type="caution">
    <text evidence="2">The sequence shown here is derived from an EMBL/GenBank/DDBJ whole genome shotgun (WGS) entry which is preliminary data.</text>
</comment>
<evidence type="ECO:0000313" key="3">
    <source>
        <dbReference type="Proteomes" id="UP000575083"/>
    </source>
</evidence>
<protein>
    <submittedName>
        <fullName evidence="2">Uncharacterized protein</fullName>
    </submittedName>
</protein>
<feature type="region of interest" description="Disordered" evidence="1">
    <location>
        <begin position="71"/>
        <end position="90"/>
    </location>
</feature>
<evidence type="ECO:0000256" key="1">
    <source>
        <dbReference type="SAM" id="MobiDB-lite"/>
    </source>
</evidence>
<dbReference type="EMBL" id="JACHLK010000017">
    <property type="protein sequence ID" value="MBB6563231.1"/>
    <property type="molecule type" value="Genomic_DNA"/>
</dbReference>
<evidence type="ECO:0000313" key="2">
    <source>
        <dbReference type="EMBL" id="MBB6563231.1"/>
    </source>
</evidence>
<proteinExistence type="predicted"/>
<gene>
    <name evidence="2" type="ORF">HNP48_005950</name>
</gene>